<keyword evidence="4" id="KW-1185">Reference proteome</keyword>
<accession>I1A5R8</accession>
<comment type="caution">
    <text evidence="3">The sequence shown here is derived from an EMBL/GenBank/DDBJ whole genome shotgun (WGS) entry which is preliminary data.</text>
</comment>
<dbReference type="AlphaFoldDB" id="I1A5R8"/>
<reference evidence="3 4" key="1">
    <citation type="journal article" date="2012" name="J. Bacteriol.">
        <title>Genome annotation of five Mycoplasma canis strains.</title>
        <authorList>
            <person name="Brown D.R."/>
            <person name="May M."/>
            <person name="Michaels D.L."/>
            <person name="Barbet A.F."/>
        </authorList>
    </citation>
    <scope>NUCLEOTIDE SEQUENCE [LARGE SCALE GENOMIC DNA]</scope>
    <source>
        <strain evidence="3 4">UFG4</strain>
    </source>
</reference>
<keyword evidence="1" id="KW-0175">Coiled coil</keyword>
<dbReference type="Proteomes" id="UP000006229">
    <property type="component" value="Unassembled WGS sequence"/>
</dbReference>
<feature type="region of interest" description="Disordered" evidence="2">
    <location>
        <begin position="235"/>
        <end position="256"/>
    </location>
</feature>
<evidence type="ECO:0000313" key="3">
    <source>
        <dbReference type="EMBL" id="EIE41839.1"/>
    </source>
</evidence>
<evidence type="ECO:0000256" key="2">
    <source>
        <dbReference type="SAM" id="MobiDB-lite"/>
    </source>
</evidence>
<dbReference type="EMBL" id="AJFU01000005">
    <property type="protein sequence ID" value="EIE41839.1"/>
    <property type="molecule type" value="Genomic_DNA"/>
</dbReference>
<evidence type="ECO:0000313" key="4">
    <source>
        <dbReference type="Proteomes" id="UP000006229"/>
    </source>
</evidence>
<proteinExistence type="predicted"/>
<feature type="coiled-coil region" evidence="1">
    <location>
        <begin position="35"/>
        <end position="95"/>
    </location>
</feature>
<gene>
    <name evidence="3" type="ORF">MCANUFG4_02111</name>
</gene>
<dbReference type="PROSITE" id="PS51257">
    <property type="entry name" value="PROKAR_LIPOPROTEIN"/>
    <property type="match status" value="1"/>
</dbReference>
<evidence type="ECO:0000256" key="1">
    <source>
        <dbReference type="SAM" id="Coils"/>
    </source>
</evidence>
<evidence type="ECO:0008006" key="5">
    <source>
        <dbReference type="Google" id="ProtNLM"/>
    </source>
</evidence>
<dbReference type="RefSeq" id="WP_004797170.1">
    <property type="nucleotide sequence ID" value="NZ_AJFU01000005.1"/>
</dbReference>
<sequence length="396" mass="45985">MKVKKQILWITKIIGCTVLPLASSCSNVKNEYKNDSEYQKELKLTINKLEKLKEKEKITKLLESATSLEDLKILNHIIDLKLNSQNNEKQNLEEENILDTFGEENGANFLKIVNPGGLYAHIKSEGKLVYDYKNKTVVGVAKEVKINWKEINYQTQTFLERNEFQNEFQAINDKEPTYTENGKTKTNIVLNYKFEKNILTINYRLFQFDNANSKYSNKVFSQKFELKENAETKIYTPLKSNQNTSPEKPKKKQSSGYKNAFRFKKGLTQEEIITKLTQNPSGIKYIPSKNVYILMNSKDTEDNEILVKKSSKKIQGANILNNKYVDNKGENNFVDAHFDSDKKIFTIKYRVNEEPDKLFIQTFDFNKPFETNFSTTIEEIDSSKDVPQTNDDNNQN</sequence>
<dbReference type="PATRIC" id="fig|1131455.3.peg.428"/>
<protein>
    <recommendedName>
        <fullName evidence="5">Lipoprotein</fullName>
    </recommendedName>
</protein>
<organism evidence="3 4">
    <name type="scientific">Mycoplasmopsis canis UFG4</name>
    <dbReference type="NCBI Taxonomy" id="1131455"/>
    <lineage>
        <taxon>Bacteria</taxon>
        <taxon>Bacillati</taxon>
        <taxon>Mycoplasmatota</taxon>
        <taxon>Mycoplasmoidales</taxon>
        <taxon>Metamycoplasmataceae</taxon>
        <taxon>Mycoplasmopsis</taxon>
    </lineage>
</organism>
<name>I1A5R8_9BACT</name>